<feature type="domain" description="Glycosyl hydrolase family 13 catalytic" evidence="4">
    <location>
        <begin position="50"/>
        <end position="247"/>
    </location>
</feature>
<dbReference type="InterPro" id="IPR017853">
    <property type="entry name" value="GH"/>
</dbReference>
<dbReference type="AlphaFoldDB" id="A0AAW7J7B4"/>
<keyword evidence="5" id="KW-0378">Hydrolase</keyword>
<sequence length="247" mass="27709">MKNRLLLLSVTLLATCALSACQKANSKDSSVKKVAVSQKVDRSLYRNFYEIFTSSFADSNHDGEGDLNGVTQHLDYLNTGKSNSTTDLKVQGLWMTPIFASPSYHGYDVTNYEEINPKFGTMADFENLIAQAKKRGIAVILDMPFNHTATDNVWFQKALAGDKKYVAYYNRSDTAKEGYSLASNGKYYESEFDKSMPDLNLANPEVKKEIAKITKFWLDKGVSGFRLDASVFISQMMTKKRRPLPNG</sequence>
<proteinExistence type="inferred from homology"/>
<gene>
    <name evidence="5" type="ORF">QUD52_07365</name>
</gene>
<dbReference type="Gene3D" id="3.90.400.10">
    <property type="entry name" value="Oligo-1,6-glucosidase, Domain 2"/>
    <property type="match status" value="1"/>
</dbReference>
<dbReference type="SMART" id="SM00642">
    <property type="entry name" value="Aamy"/>
    <property type="match status" value="1"/>
</dbReference>
<dbReference type="InterPro" id="IPR006047">
    <property type="entry name" value="GH13_cat_dom"/>
</dbReference>
<comment type="caution">
    <text evidence="5">The sequence shown here is derived from an EMBL/GenBank/DDBJ whole genome shotgun (WGS) entry which is preliminary data.</text>
</comment>
<keyword evidence="3" id="KW-0732">Signal</keyword>
<reference evidence="5" key="1">
    <citation type="submission" date="2023-06" db="EMBL/GenBank/DDBJ databases">
        <title>Draft Genome Sequences of lactic acid bacteria strains isolated from fermented milk products.</title>
        <authorList>
            <person name="Elcheninov A.G."/>
            <person name="Klyukina A."/>
            <person name="Zayulina K.S."/>
            <person name="Gavirova L.A."/>
            <person name="Shcherbakova P.A."/>
            <person name="Shestakov A.I."/>
            <person name="Kublanov I.V."/>
            <person name="Kochetkova T.V."/>
        </authorList>
    </citation>
    <scope>NUCLEOTIDE SEQUENCE</scope>
    <source>
        <strain evidence="5">TOM.142</strain>
    </source>
</reference>
<accession>A0AAW7J7B4</accession>
<evidence type="ECO:0000313" key="5">
    <source>
        <dbReference type="EMBL" id="MDM7546844.1"/>
    </source>
</evidence>
<dbReference type="SUPFAM" id="SSF51445">
    <property type="entry name" value="(Trans)glycosidases"/>
    <property type="match status" value="1"/>
</dbReference>
<evidence type="ECO:0000256" key="3">
    <source>
        <dbReference type="SAM" id="SignalP"/>
    </source>
</evidence>
<keyword evidence="2" id="KW-0326">Glycosidase</keyword>
<dbReference type="GO" id="GO:0009313">
    <property type="term" value="P:oligosaccharide catabolic process"/>
    <property type="evidence" value="ECO:0007669"/>
    <property type="project" value="TreeGrafter"/>
</dbReference>
<organism evidence="5 6">
    <name type="scientific">Lactococcus lactis</name>
    <dbReference type="NCBI Taxonomy" id="1358"/>
    <lineage>
        <taxon>Bacteria</taxon>
        <taxon>Bacillati</taxon>
        <taxon>Bacillota</taxon>
        <taxon>Bacilli</taxon>
        <taxon>Lactobacillales</taxon>
        <taxon>Streptococcaceae</taxon>
        <taxon>Lactococcus</taxon>
    </lineage>
</organism>
<comment type="similarity">
    <text evidence="1">Belongs to the glycosyl hydrolase 13 family.</text>
</comment>
<evidence type="ECO:0000259" key="4">
    <source>
        <dbReference type="SMART" id="SM00642"/>
    </source>
</evidence>
<dbReference type="PROSITE" id="PS51257">
    <property type="entry name" value="PROKAR_LIPOPROTEIN"/>
    <property type="match status" value="1"/>
</dbReference>
<dbReference type="PANTHER" id="PTHR10357:SF179">
    <property type="entry name" value="NEUTRAL AND BASIC AMINO ACID TRANSPORT PROTEIN RBAT"/>
    <property type="match status" value="1"/>
</dbReference>
<evidence type="ECO:0000256" key="1">
    <source>
        <dbReference type="ARBA" id="ARBA00008061"/>
    </source>
</evidence>
<name>A0AAW7J7B4_9LACT</name>
<dbReference type="EMBL" id="JAUCAE010000009">
    <property type="protein sequence ID" value="MDM7546844.1"/>
    <property type="molecule type" value="Genomic_DNA"/>
</dbReference>
<feature type="signal peptide" evidence="3">
    <location>
        <begin position="1"/>
        <end position="20"/>
    </location>
</feature>
<dbReference type="Gene3D" id="3.20.20.80">
    <property type="entry name" value="Glycosidases"/>
    <property type="match status" value="1"/>
</dbReference>
<dbReference type="InterPro" id="IPR045857">
    <property type="entry name" value="O16G_dom_2"/>
</dbReference>
<dbReference type="Pfam" id="PF00128">
    <property type="entry name" value="Alpha-amylase"/>
    <property type="match status" value="1"/>
</dbReference>
<protein>
    <submittedName>
        <fullName evidence="5">Alpha-amylase family glycosyl hydrolase</fullName>
    </submittedName>
</protein>
<dbReference type="Proteomes" id="UP001240905">
    <property type="component" value="Unassembled WGS sequence"/>
</dbReference>
<dbReference type="GO" id="GO:0004556">
    <property type="term" value="F:alpha-amylase activity"/>
    <property type="evidence" value="ECO:0007669"/>
    <property type="project" value="TreeGrafter"/>
</dbReference>
<dbReference type="PANTHER" id="PTHR10357">
    <property type="entry name" value="ALPHA-AMYLASE FAMILY MEMBER"/>
    <property type="match status" value="1"/>
</dbReference>
<feature type="chain" id="PRO_5043812623" evidence="3">
    <location>
        <begin position="21"/>
        <end position="247"/>
    </location>
</feature>
<evidence type="ECO:0000313" key="6">
    <source>
        <dbReference type="Proteomes" id="UP001240905"/>
    </source>
</evidence>
<evidence type="ECO:0000256" key="2">
    <source>
        <dbReference type="ARBA" id="ARBA00023295"/>
    </source>
</evidence>